<gene>
    <name evidence="2" type="ORF">FHU36_003869</name>
</gene>
<evidence type="ECO:0000313" key="3">
    <source>
        <dbReference type="Proteomes" id="UP000583800"/>
    </source>
</evidence>
<keyword evidence="3" id="KW-1185">Reference proteome</keyword>
<dbReference type="AlphaFoldDB" id="A0A7X0C5X0"/>
<keyword evidence="1" id="KW-0812">Transmembrane</keyword>
<sequence>MTSAGRFTITGNSVHDDHLGAAMPVGVSRSGILAFLGVLALAGAVLVAIVAFRGTDDQRFIRSAAETEAFARTMRDGDRLGPRTVGGMDFEEVRRERGVVVFQQGETLHSPYGYAWSPQGDPARLLEDMEWSEDHVDHYFEHLQGAFYSWDGRR</sequence>
<protein>
    <submittedName>
        <fullName evidence="2">Uncharacterized protein</fullName>
    </submittedName>
</protein>
<accession>A0A7X0C5X0</accession>
<comment type="caution">
    <text evidence="2">The sequence shown here is derived from an EMBL/GenBank/DDBJ whole genome shotgun (WGS) entry which is preliminary data.</text>
</comment>
<dbReference type="EMBL" id="JACHJB010000002">
    <property type="protein sequence ID" value="MBB6347324.1"/>
    <property type="molecule type" value="Genomic_DNA"/>
</dbReference>
<evidence type="ECO:0000313" key="2">
    <source>
        <dbReference type="EMBL" id="MBB6347324.1"/>
    </source>
</evidence>
<organism evidence="2 3">
    <name type="scientific">Nonomuraea muscovyensis</name>
    <dbReference type="NCBI Taxonomy" id="1124761"/>
    <lineage>
        <taxon>Bacteria</taxon>
        <taxon>Bacillati</taxon>
        <taxon>Actinomycetota</taxon>
        <taxon>Actinomycetes</taxon>
        <taxon>Streptosporangiales</taxon>
        <taxon>Streptosporangiaceae</taxon>
        <taxon>Nonomuraea</taxon>
    </lineage>
</organism>
<keyword evidence="1" id="KW-1133">Transmembrane helix</keyword>
<keyword evidence="1" id="KW-0472">Membrane</keyword>
<reference evidence="2 3" key="1">
    <citation type="submission" date="2020-08" db="EMBL/GenBank/DDBJ databases">
        <title>Sequencing the genomes of 1000 actinobacteria strains.</title>
        <authorList>
            <person name="Klenk H.-P."/>
        </authorList>
    </citation>
    <scope>NUCLEOTIDE SEQUENCE [LARGE SCALE GENOMIC DNA]</scope>
    <source>
        <strain evidence="2 3">DSM 45913</strain>
    </source>
</reference>
<proteinExistence type="predicted"/>
<dbReference type="RefSeq" id="WP_185085287.1">
    <property type="nucleotide sequence ID" value="NZ_JACHJB010000002.1"/>
</dbReference>
<evidence type="ECO:0000256" key="1">
    <source>
        <dbReference type="SAM" id="Phobius"/>
    </source>
</evidence>
<name>A0A7X0C5X0_9ACTN</name>
<dbReference type="Proteomes" id="UP000583800">
    <property type="component" value="Unassembled WGS sequence"/>
</dbReference>
<feature type="transmembrane region" description="Helical" evidence="1">
    <location>
        <begin position="32"/>
        <end position="52"/>
    </location>
</feature>